<dbReference type="Gene3D" id="1.10.10.10">
    <property type="entry name" value="Winged helix-like DNA-binding domain superfamily/Winged helix DNA-binding domain"/>
    <property type="match status" value="1"/>
</dbReference>
<dbReference type="Pfam" id="PF00072">
    <property type="entry name" value="Response_reg"/>
    <property type="match status" value="1"/>
</dbReference>
<dbReference type="InterPro" id="IPR011006">
    <property type="entry name" value="CheY-like_superfamily"/>
</dbReference>
<reference evidence="10 11" key="1">
    <citation type="submission" date="2019-01" db="EMBL/GenBank/DDBJ databases">
        <title>PMF-metabolizing Aryl O-demethylase.</title>
        <authorList>
            <person name="Kim M."/>
        </authorList>
    </citation>
    <scope>NUCLEOTIDE SEQUENCE [LARGE SCALE GENOMIC DNA]</scope>
    <source>
        <strain evidence="10 11">PMF1</strain>
    </source>
</reference>
<dbReference type="PROSITE" id="PS50110">
    <property type="entry name" value="RESPONSE_REGULATORY"/>
    <property type="match status" value="1"/>
</dbReference>
<evidence type="ECO:0000256" key="2">
    <source>
        <dbReference type="ARBA" id="ARBA00023015"/>
    </source>
</evidence>
<dbReference type="EMBL" id="CP035945">
    <property type="protein sequence ID" value="QBE94914.1"/>
    <property type="molecule type" value="Genomic_DNA"/>
</dbReference>
<dbReference type="InterPro" id="IPR036388">
    <property type="entry name" value="WH-like_DNA-bd_sf"/>
</dbReference>
<evidence type="ECO:0000313" key="10">
    <source>
        <dbReference type="EMBL" id="QBE94914.1"/>
    </source>
</evidence>
<keyword evidence="3 7" id="KW-0238">DNA-binding</keyword>
<dbReference type="RefSeq" id="WP_130179636.1">
    <property type="nucleotide sequence ID" value="NZ_CP035945.1"/>
</dbReference>
<dbReference type="Proteomes" id="UP000289794">
    <property type="component" value="Chromosome"/>
</dbReference>
<evidence type="ECO:0000256" key="3">
    <source>
        <dbReference type="ARBA" id="ARBA00023125"/>
    </source>
</evidence>
<feature type="domain" description="Response regulatory" evidence="8">
    <location>
        <begin position="3"/>
        <end position="116"/>
    </location>
</feature>
<dbReference type="KEGG" id="bpro:PMF13cell1_00407"/>
<name>A0A4P6LRY3_9FIRM</name>
<accession>A0A4P6LRY3</accession>
<dbReference type="InterPro" id="IPR001867">
    <property type="entry name" value="OmpR/PhoB-type_DNA-bd"/>
</dbReference>
<dbReference type="PANTHER" id="PTHR48111">
    <property type="entry name" value="REGULATOR OF RPOS"/>
    <property type="match status" value="1"/>
</dbReference>
<evidence type="ECO:0000256" key="1">
    <source>
        <dbReference type="ARBA" id="ARBA00018672"/>
    </source>
</evidence>
<dbReference type="GO" id="GO:0005829">
    <property type="term" value="C:cytosol"/>
    <property type="evidence" value="ECO:0007669"/>
    <property type="project" value="TreeGrafter"/>
</dbReference>
<dbReference type="CDD" id="cd00383">
    <property type="entry name" value="trans_reg_C"/>
    <property type="match status" value="1"/>
</dbReference>
<dbReference type="AlphaFoldDB" id="A0A4P6LRY3"/>
<dbReference type="GO" id="GO:0032993">
    <property type="term" value="C:protein-DNA complex"/>
    <property type="evidence" value="ECO:0007669"/>
    <property type="project" value="TreeGrafter"/>
</dbReference>
<dbReference type="InterPro" id="IPR001789">
    <property type="entry name" value="Sig_transdc_resp-reg_receiver"/>
</dbReference>
<dbReference type="PANTHER" id="PTHR48111:SF73">
    <property type="entry name" value="ALKALINE PHOSPHATASE SYNTHESIS TRANSCRIPTIONAL REGULATORY PROTEIN PHOP"/>
    <property type="match status" value="1"/>
</dbReference>
<gene>
    <name evidence="10" type="primary">phoB_1</name>
    <name evidence="10" type="ORF">PMF13cell1_00407</name>
</gene>
<dbReference type="PROSITE" id="PS51755">
    <property type="entry name" value="OMPR_PHOB"/>
    <property type="match status" value="1"/>
</dbReference>
<evidence type="ECO:0000259" key="8">
    <source>
        <dbReference type="PROSITE" id="PS50110"/>
    </source>
</evidence>
<feature type="modified residue" description="4-aspartylphosphate" evidence="6">
    <location>
        <position position="52"/>
    </location>
</feature>
<feature type="domain" description="OmpR/PhoB-type" evidence="9">
    <location>
        <begin position="124"/>
        <end position="224"/>
    </location>
</feature>
<sequence>MNTILLIEDDKDLNVGLTYDLEAENYKVYSTLTLGEGMSVLSEKEVDLILLDGNLPDGDGFDFCRAVKSESDIPVIFLTARDMERDEVRGFDCGADDYITKPFKMSILHRRIKAALRKAAADGGERVQYDDGHLKIDFDTMTASLGGEPLTMTPTEFKILRLLIANAERVMTKTLLLEKVWDSTGNFVDEHAVAVNINRLRRKIESEEWVYIKTLYGMGYQWKGKKTEWKN</sequence>
<evidence type="ECO:0000259" key="9">
    <source>
        <dbReference type="PROSITE" id="PS51755"/>
    </source>
</evidence>
<dbReference type="CDD" id="cd17574">
    <property type="entry name" value="REC_OmpR"/>
    <property type="match status" value="1"/>
</dbReference>
<dbReference type="GO" id="GO:0000156">
    <property type="term" value="F:phosphorelay response regulator activity"/>
    <property type="evidence" value="ECO:0007669"/>
    <property type="project" value="TreeGrafter"/>
</dbReference>
<evidence type="ECO:0000256" key="4">
    <source>
        <dbReference type="ARBA" id="ARBA00023163"/>
    </source>
</evidence>
<proteinExistence type="predicted"/>
<dbReference type="SUPFAM" id="SSF52172">
    <property type="entry name" value="CheY-like"/>
    <property type="match status" value="1"/>
</dbReference>
<dbReference type="GO" id="GO:0006355">
    <property type="term" value="P:regulation of DNA-templated transcription"/>
    <property type="evidence" value="ECO:0007669"/>
    <property type="project" value="InterPro"/>
</dbReference>
<dbReference type="Gene3D" id="6.10.250.690">
    <property type="match status" value="1"/>
</dbReference>
<evidence type="ECO:0000313" key="11">
    <source>
        <dbReference type="Proteomes" id="UP000289794"/>
    </source>
</evidence>
<organism evidence="10 11">
    <name type="scientific">Blautia producta</name>
    <dbReference type="NCBI Taxonomy" id="33035"/>
    <lineage>
        <taxon>Bacteria</taxon>
        <taxon>Bacillati</taxon>
        <taxon>Bacillota</taxon>
        <taxon>Clostridia</taxon>
        <taxon>Lachnospirales</taxon>
        <taxon>Lachnospiraceae</taxon>
        <taxon>Blautia</taxon>
    </lineage>
</organism>
<dbReference type="Gene3D" id="3.40.50.2300">
    <property type="match status" value="1"/>
</dbReference>
<dbReference type="InterPro" id="IPR039420">
    <property type="entry name" value="WalR-like"/>
</dbReference>
<evidence type="ECO:0000256" key="6">
    <source>
        <dbReference type="PROSITE-ProRule" id="PRU00169"/>
    </source>
</evidence>
<protein>
    <recommendedName>
        <fullName evidence="1">Stage 0 sporulation protein A homolog</fullName>
    </recommendedName>
</protein>
<dbReference type="GO" id="GO:0000976">
    <property type="term" value="F:transcription cis-regulatory region binding"/>
    <property type="evidence" value="ECO:0007669"/>
    <property type="project" value="TreeGrafter"/>
</dbReference>
<comment type="function">
    <text evidence="5">May play the central regulatory role in sporulation. It may be an element of the effector pathway responsible for the activation of sporulation genes in response to nutritional stress. Spo0A may act in concert with spo0H (a sigma factor) to control the expression of some genes that are critical to the sporulation process.</text>
</comment>
<evidence type="ECO:0000256" key="5">
    <source>
        <dbReference type="ARBA" id="ARBA00024867"/>
    </source>
</evidence>
<keyword evidence="4" id="KW-0804">Transcription</keyword>
<feature type="DNA-binding region" description="OmpR/PhoB-type" evidence="7">
    <location>
        <begin position="124"/>
        <end position="224"/>
    </location>
</feature>
<evidence type="ECO:0000256" key="7">
    <source>
        <dbReference type="PROSITE-ProRule" id="PRU01091"/>
    </source>
</evidence>
<dbReference type="Pfam" id="PF00486">
    <property type="entry name" value="Trans_reg_C"/>
    <property type="match status" value="1"/>
</dbReference>
<dbReference type="SMART" id="SM00862">
    <property type="entry name" value="Trans_reg_C"/>
    <property type="match status" value="1"/>
</dbReference>
<dbReference type="SMART" id="SM00448">
    <property type="entry name" value="REC"/>
    <property type="match status" value="1"/>
</dbReference>
<keyword evidence="2" id="KW-0805">Transcription regulation</keyword>
<keyword evidence="6" id="KW-0597">Phosphoprotein</keyword>